<dbReference type="InterPro" id="IPR000477">
    <property type="entry name" value="RT_dom"/>
</dbReference>
<evidence type="ECO:0000313" key="2">
    <source>
        <dbReference type="EMBL" id="KAJ0218278.1"/>
    </source>
</evidence>
<dbReference type="PANTHER" id="PTHR31635">
    <property type="entry name" value="REVERSE TRANSCRIPTASE DOMAIN-CONTAINING PROTEIN-RELATED"/>
    <property type="match status" value="1"/>
</dbReference>
<accession>A0A9R1W6F5</accession>
<dbReference type="Pfam" id="PF00078">
    <property type="entry name" value="RVT_1"/>
    <property type="match status" value="1"/>
</dbReference>
<dbReference type="EMBL" id="NBSK02000003">
    <property type="protein sequence ID" value="KAJ0218278.1"/>
    <property type="molecule type" value="Genomic_DNA"/>
</dbReference>
<sequence>MTKSRGPDGLTFKFLTHFWHIMQDNIMCFVKHFESYGCLSRGSNSSFITLIPKVKDPLALSDYCSISLIECIYKIIAKALSSRIKRFIGMVIDEVQTAFIEGHNILDGPMILNELRTWSRKKKKKMFLFKVDFDKAFDSINWNYLESVMEQMGYGENGYSRLTIASLPPPELQFSLMVQRLRNSLFIKVCGKEIHFRLCFSLLRWKKSCFICERINPGKGDWSWKRIPRLELEISDLEALRSITNTFTLSVGLDTW</sequence>
<evidence type="ECO:0000313" key="3">
    <source>
        <dbReference type="Proteomes" id="UP000235145"/>
    </source>
</evidence>
<evidence type="ECO:0000259" key="1">
    <source>
        <dbReference type="Pfam" id="PF00078"/>
    </source>
</evidence>
<dbReference type="Proteomes" id="UP000235145">
    <property type="component" value="Unassembled WGS sequence"/>
</dbReference>
<dbReference type="AlphaFoldDB" id="A0A9R1W6F5"/>
<protein>
    <recommendedName>
        <fullName evidence="1">Reverse transcriptase domain-containing protein</fullName>
    </recommendedName>
</protein>
<name>A0A9R1W6F5_LACSA</name>
<keyword evidence="3" id="KW-1185">Reference proteome</keyword>
<organism evidence="2 3">
    <name type="scientific">Lactuca sativa</name>
    <name type="common">Garden lettuce</name>
    <dbReference type="NCBI Taxonomy" id="4236"/>
    <lineage>
        <taxon>Eukaryota</taxon>
        <taxon>Viridiplantae</taxon>
        <taxon>Streptophyta</taxon>
        <taxon>Embryophyta</taxon>
        <taxon>Tracheophyta</taxon>
        <taxon>Spermatophyta</taxon>
        <taxon>Magnoliopsida</taxon>
        <taxon>eudicotyledons</taxon>
        <taxon>Gunneridae</taxon>
        <taxon>Pentapetalae</taxon>
        <taxon>asterids</taxon>
        <taxon>campanulids</taxon>
        <taxon>Asterales</taxon>
        <taxon>Asteraceae</taxon>
        <taxon>Cichorioideae</taxon>
        <taxon>Cichorieae</taxon>
        <taxon>Lactucinae</taxon>
        <taxon>Lactuca</taxon>
    </lineage>
</organism>
<proteinExistence type="predicted"/>
<gene>
    <name evidence="2" type="ORF">LSAT_V11C300150750</name>
</gene>
<reference evidence="2 3" key="1">
    <citation type="journal article" date="2017" name="Nat. Commun.">
        <title>Genome assembly with in vitro proximity ligation data and whole-genome triplication in lettuce.</title>
        <authorList>
            <person name="Reyes-Chin-Wo S."/>
            <person name="Wang Z."/>
            <person name="Yang X."/>
            <person name="Kozik A."/>
            <person name="Arikit S."/>
            <person name="Song C."/>
            <person name="Xia L."/>
            <person name="Froenicke L."/>
            <person name="Lavelle D.O."/>
            <person name="Truco M.J."/>
            <person name="Xia R."/>
            <person name="Zhu S."/>
            <person name="Xu C."/>
            <person name="Xu H."/>
            <person name="Xu X."/>
            <person name="Cox K."/>
            <person name="Korf I."/>
            <person name="Meyers B.C."/>
            <person name="Michelmore R.W."/>
        </authorList>
    </citation>
    <scope>NUCLEOTIDE SEQUENCE [LARGE SCALE GENOMIC DNA]</scope>
    <source>
        <strain evidence="3">cv. Salinas</strain>
        <tissue evidence="2">Seedlings</tissue>
    </source>
</reference>
<comment type="caution">
    <text evidence="2">The sequence shown here is derived from an EMBL/GenBank/DDBJ whole genome shotgun (WGS) entry which is preliminary data.</text>
</comment>
<dbReference type="PANTHER" id="PTHR31635:SF196">
    <property type="entry name" value="REVERSE TRANSCRIPTASE DOMAIN-CONTAINING PROTEIN-RELATED"/>
    <property type="match status" value="1"/>
</dbReference>
<feature type="domain" description="Reverse transcriptase" evidence="1">
    <location>
        <begin position="60"/>
        <end position="157"/>
    </location>
</feature>